<evidence type="ECO:0000313" key="2">
    <source>
        <dbReference type="Proteomes" id="UP000267289"/>
    </source>
</evidence>
<dbReference type="OrthoDB" id="9766847at2"/>
<protein>
    <submittedName>
        <fullName evidence="1">Uncharacterized protein</fullName>
    </submittedName>
</protein>
<dbReference type="EMBL" id="UPHQ01000227">
    <property type="protein sequence ID" value="VBA43002.1"/>
    <property type="molecule type" value="Genomic_DNA"/>
</dbReference>
<reference evidence="1 2" key="1">
    <citation type="submission" date="2018-09" db="EMBL/GenBank/DDBJ databases">
        <authorList>
            <person name="Tagini F."/>
        </authorList>
    </citation>
    <scope>NUCLEOTIDE SEQUENCE [LARGE SCALE GENOMIC DNA]</scope>
    <source>
        <strain evidence="1 2">MK13</strain>
    </source>
</reference>
<gene>
    <name evidence="1" type="ORF">LAUMK13_04323</name>
</gene>
<sequence>MALQAANTDVTNAFTNAVTDAYATVQPTVGIGTALLTSVPSYDLNLFLNGILQMANGAPVEGLVNAIGMPIAATAGLVTLLAGYEFLVLTGTWHPPPTPL</sequence>
<name>A0A498QEI2_9MYCO</name>
<organism evidence="1 2">
    <name type="scientific">Mycobacterium innocens</name>
    <dbReference type="NCBI Taxonomy" id="2341083"/>
    <lineage>
        <taxon>Bacteria</taxon>
        <taxon>Bacillati</taxon>
        <taxon>Actinomycetota</taxon>
        <taxon>Actinomycetes</taxon>
        <taxon>Mycobacteriales</taxon>
        <taxon>Mycobacteriaceae</taxon>
        <taxon>Mycobacterium</taxon>
    </lineage>
</organism>
<dbReference type="AlphaFoldDB" id="A0A498QEI2"/>
<evidence type="ECO:0000313" key="1">
    <source>
        <dbReference type="EMBL" id="VBA43002.1"/>
    </source>
</evidence>
<accession>A0A498QEI2</accession>
<keyword evidence="2" id="KW-1185">Reference proteome</keyword>
<proteinExistence type="predicted"/>
<dbReference type="RefSeq" id="WP_122508827.1">
    <property type="nucleotide sequence ID" value="NZ_UPHQ01000227.1"/>
</dbReference>
<dbReference type="Proteomes" id="UP000267289">
    <property type="component" value="Unassembled WGS sequence"/>
</dbReference>